<protein>
    <submittedName>
        <fullName evidence="2">Uncharacterized protein</fullName>
    </submittedName>
</protein>
<dbReference type="AlphaFoldDB" id="A0A1J4KW96"/>
<dbReference type="RefSeq" id="XP_068367156.1">
    <property type="nucleotide sequence ID" value="XM_068498512.1"/>
</dbReference>
<dbReference type="EMBL" id="MLAK01000431">
    <property type="protein sequence ID" value="OHT14020.1"/>
    <property type="molecule type" value="Genomic_DNA"/>
</dbReference>
<feature type="transmembrane region" description="Helical" evidence="1">
    <location>
        <begin position="6"/>
        <end position="30"/>
    </location>
</feature>
<organism evidence="2 3">
    <name type="scientific">Tritrichomonas foetus</name>
    <dbReference type="NCBI Taxonomy" id="1144522"/>
    <lineage>
        <taxon>Eukaryota</taxon>
        <taxon>Metamonada</taxon>
        <taxon>Parabasalia</taxon>
        <taxon>Tritrichomonadida</taxon>
        <taxon>Tritrichomonadidae</taxon>
        <taxon>Tritrichomonas</taxon>
    </lineage>
</organism>
<keyword evidence="1" id="KW-0812">Transmembrane</keyword>
<dbReference type="Proteomes" id="UP000179807">
    <property type="component" value="Unassembled WGS sequence"/>
</dbReference>
<dbReference type="GeneID" id="94833216"/>
<evidence type="ECO:0000313" key="2">
    <source>
        <dbReference type="EMBL" id="OHT14020.1"/>
    </source>
</evidence>
<evidence type="ECO:0000256" key="1">
    <source>
        <dbReference type="SAM" id="Phobius"/>
    </source>
</evidence>
<name>A0A1J4KW96_9EUKA</name>
<sequence>MLNIRLLLLLLLNIRLLLLLNIRLLLLLLLNIRLLLLNIRLLFLFGLVIHITSILRSEFCSLALLLILLITCRVCGGDC</sequence>
<keyword evidence="1" id="KW-1133">Transmembrane helix</keyword>
<keyword evidence="1" id="KW-0472">Membrane</keyword>
<comment type="caution">
    <text evidence="2">The sequence shown here is derived from an EMBL/GenBank/DDBJ whole genome shotgun (WGS) entry which is preliminary data.</text>
</comment>
<gene>
    <name evidence="2" type="ORF">TRFO_15675</name>
</gene>
<evidence type="ECO:0000313" key="3">
    <source>
        <dbReference type="Proteomes" id="UP000179807"/>
    </source>
</evidence>
<proteinExistence type="predicted"/>
<keyword evidence="3" id="KW-1185">Reference proteome</keyword>
<feature type="transmembrane region" description="Helical" evidence="1">
    <location>
        <begin position="42"/>
        <end position="70"/>
    </location>
</feature>
<reference evidence="2" key="1">
    <citation type="submission" date="2016-10" db="EMBL/GenBank/DDBJ databases">
        <authorList>
            <person name="Benchimol M."/>
            <person name="Almeida L.G."/>
            <person name="Vasconcelos A.T."/>
            <person name="Perreira-Neves A."/>
            <person name="Rosa I.A."/>
            <person name="Tasca T."/>
            <person name="Bogo M.R."/>
            <person name="de Souza W."/>
        </authorList>
    </citation>
    <scope>NUCLEOTIDE SEQUENCE [LARGE SCALE GENOMIC DNA]</scope>
    <source>
        <strain evidence="2">K</strain>
    </source>
</reference>
<accession>A0A1J4KW96</accession>